<evidence type="ECO:0008006" key="6">
    <source>
        <dbReference type="Google" id="ProtNLM"/>
    </source>
</evidence>
<evidence type="ECO:0000313" key="5">
    <source>
        <dbReference type="Proteomes" id="UP000801492"/>
    </source>
</evidence>
<dbReference type="Pfam" id="PF03028">
    <property type="entry name" value="Dynein_heavy"/>
    <property type="match status" value="1"/>
</dbReference>
<reference evidence="4" key="1">
    <citation type="submission" date="2019-08" db="EMBL/GenBank/DDBJ databases">
        <title>The genome of the North American firefly Photinus pyralis.</title>
        <authorList>
            <consortium name="Photinus pyralis genome working group"/>
            <person name="Fallon T.R."/>
            <person name="Sander Lower S.E."/>
            <person name="Weng J.-K."/>
        </authorList>
    </citation>
    <scope>NUCLEOTIDE SEQUENCE</scope>
    <source>
        <strain evidence="4">TRF0915ILg1</strain>
        <tissue evidence="4">Whole body</tissue>
    </source>
</reference>
<dbReference type="Gene3D" id="3.10.490.20">
    <property type="match status" value="1"/>
</dbReference>
<evidence type="ECO:0000259" key="2">
    <source>
        <dbReference type="Pfam" id="PF18198"/>
    </source>
</evidence>
<dbReference type="OrthoDB" id="10252139at2759"/>
<dbReference type="InterPro" id="IPR026983">
    <property type="entry name" value="DHC"/>
</dbReference>
<dbReference type="PANTHER" id="PTHR45703:SF22">
    <property type="entry name" value="DYNEIN CYTOPLASMIC 2 HEAVY CHAIN 1"/>
    <property type="match status" value="1"/>
</dbReference>
<feature type="domain" description="Dynein heavy chain C-terminal" evidence="3">
    <location>
        <begin position="270"/>
        <end position="541"/>
    </location>
</feature>
<dbReference type="PANTHER" id="PTHR45703">
    <property type="entry name" value="DYNEIN HEAVY CHAIN"/>
    <property type="match status" value="1"/>
</dbReference>
<dbReference type="InterPro" id="IPR041658">
    <property type="entry name" value="AAA_lid_11"/>
</dbReference>
<keyword evidence="5" id="KW-1185">Reference proteome</keyword>
<dbReference type="Proteomes" id="UP000801492">
    <property type="component" value="Unassembled WGS sequence"/>
</dbReference>
<evidence type="ECO:0000313" key="4">
    <source>
        <dbReference type="EMBL" id="KAF2904759.1"/>
    </source>
</evidence>
<accession>A0A8K0DIK0</accession>
<gene>
    <name evidence="4" type="ORF">ILUMI_01410</name>
</gene>
<organism evidence="4 5">
    <name type="scientific">Ignelater luminosus</name>
    <name type="common">Cucubano</name>
    <name type="synonym">Pyrophorus luminosus</name>
    <dbReference type="NCBI Taxonomy" id="2038154"/>
    <lineage>
        <taxon>Eukaryota</taxon>
        <taxon>Metazoa</taxon>
        <taxon>Ecdysozoa</taxon>
        <taxon>Arthropoda</taxon>
        <taxon>Hexapoda</taxon>
        <taxon>Insecta</taxon>
        <taxon>Pterygota</taxon>
        <taxon>Neoptera</taxon>
        <taxon>Endopterygota</taxon>
        <taxon>Coleoptera</taxon>
        <taxon>Polyphaga</taxon>
        <taxon>Elateriformia</taxon>
        <taxon>Elateroidea</taxon>
        <taxon>Elateridae</taxon>
        <taxon>Agrypninae</taxon>
        <taxon>Pyrophorini</taxon>
        <taxon>Ignelater</taxon>
    </lineage>
</organism>
<dbReference type="InterPro" id="IPR027417">
    <property type="entry name" value="P-loop_NTPase"/>
</dbReference>
<comment type="caution">
    <text evidence="4">The sequence shown here is derived from an EMBL/GenBank/DDBJ whole genome shotgun (WGS) entry which is preliminary data.</text>
</comment>
<sequence length="544" mass="62723">MGEGQEGKTLSALNEAARLGQWLILKNLHLVTSWLPVLCQNLQELTFQRNFRLWLITEPHSLFSPVLAQNSLKIAYEVPQGVKNNLLRTYSSWGVSYIEKLNPTGSRMFFVLACVHALLQERRTYIPLGWSKAYEFSDIDLSTAIRLAVELWQSQNMNVQWKYLIGLCSDAVYGGRIENIQDLVILESYLRQYFVDEVLSHRWKPLGSTTSLPTYSNYEEYVNVIKQLSDRDLPSYFGLPENIDRAWERNVASDVISQLQGLNIIKNKSEKFVREEWHKKLSPFMTLWKKLNQGHDYIRMTTPTPTNKGSSLEIFVSEEYCAAILLIQQIHKCFATLNKITKGNIIAEDKDLLVANSLLCHQTPKIWQSLWNGPKDPSKYLKNVIYKTASIERWKNEQNMDAILKQPINLSILFHPETFLAAFKQDFSRKSGVPMDELTLKSYWKQQTDTSNIITITGLLVEGALFDGYTLSPCLANSDSISTAPNCYLGWVQKQNIIENDKLMEVPLYYSSNREEILTYLHVTCNYKEKNRWIQAGLAFFSTY</sequence>
<dbReference type="GO" id="GO:0007018">
    <property type="term" value="P:microtubule-based movement"/>
    <property type="evidence" value="ECO:0007669"/>
    <property type="project" value="InterPro"/>
</dbReference>
<dbReference type="Gene3D" id="3.40.50.300">
    <property type="entry name" value="P-loop containing nucleotide triphosphate hydrolases"/>
    <property type="match status" value="1"/>
</dbReference>
<feature type="domain" description="Dynein heavy chain AAA lid" evidence="2">
    <location>
        <begin position="107"/>
        <end position="242"/>
    </location>
</feature>
<dbReference type="Gene3D" id="1.10.8.720">
    <property type="entry name" value="Region D6 of dynein motor"/>
    <property type="match status" value="1"/>
</dbReference>
<dbReference type="GO" id="GO:0008569">
    <property type="term" value="F:minus-end-directed microtubule motor activity"/>
    <property type="evidence" value="ECO:0007669"/>
    <property type="project" value="InterPro"/>
</dbReference>
<evidence type="ECO:0000259" key="1">
    <source>
        <dbReference type="Pfam" id="PF03028"/>
    </source>
</evidence>
<proteinExistence type="predicted"/>
<evidence type="ECO:0000259" key="3">
    <source>
        <dbReference type="Pfam" id="PF18199"/>
    </source>
</evidence>
<dbReference type="Pfam" id="PF18198">
    <property type="entry name" value="AAA_lid_11"/>
    <property type="match status" value="1"/>
</dbReference>
<dbReference type="AlphaFoldDB" id="A0A8K0DIK0"/>
<feature type="domain" description="Dynein heavy chain region D6 P-loop" evidence="1">
    <location>
        <begin position="1"/>
        <end position="74"/>
    </location>
</feature>
<dbReference type="GO" id="GO:0030286">
    <property type="term" value="C:dynein complex"/>
    <property type="evidence" value="ECO:0007669"/>
    <property type="project" value="InterPro"/>
</dbReference>
<dbReference type="Pfam" id="PF18199">
    <property type="entry name" value="Dynein_C"/>
    <property type="match status" value="1"/>
</dbReference>
<dbReference type="InterPro" id="IPR043160">
    <property type="entry name" value="Dynein_C_barrel"/>
</dbReference>
<dbReference type="Gene3D" id="1.20.1270.280">
    <property type="match status" value="1"/>
</dbReference>
<name>A0A8K0DIK0_IGNLU</name>
<dbReference type="InterPro" id="IPR042219">
    <property type="entry name" value="AAA_lid_11_sf"/>
</dbReference>
<dbReference type="InterPro" id="IPR004273">
    <property type="entry name" value="Dynein_heavy_D6_P-loop"/>
</dbReference>
<dbReference type="GO" id="GO:0051959">
    <property type="term" value="F:dynein light intermediate chain binding"/>
    <property type="evidence" value="ECO:0007669"/>
    <property type="project" value="InterPro"/>
</dbReference>
<protein>
    <recommendedName>
        <fullName evidence="6">Dynein heavy chain</fullName>
    </recommendedName>
</protein>
<dbReference type="InterPro" id="IPR041228">
    <property type="entry name" value="Dynein_C"/>
</dbReference>
<dbReference type="GO" id="GO:0045505">
    <property type="term" value="F:dynein intermediate chain binding"/>
    <property type="evidence" value="ECO:0007669"/>
    <property type="project" value="InterPro"/>
</dbReference>
<dbReference type="EMBL" id="VTPC01000682">
    <property type="protein sequence ID" value="KAF2904759.1"/>
    <property type="molecule type" value="Genomic_DNA"/>
</dbReference>